<sequence>MGSTKPPLRLRGCIGTPSCYSVSRPTKLLLAQGLLSCQGTALSAYPVRGRPSWVWRGRPGGRSSASRPKAFHSR</sequence>
<comment type="caution">
    <text evidence="1">The sequence shown here is derived from an EMBL/GenBank/DDBJ whole genome shotgun (WGS) entry which is preliminary data.</text>
</comment>
<evidence type="ECO:0000313" key="2">
    <source>
        <dbReference type="Proteomes" id="UP000037397"/>
    </source>
</evidence>
<protein>
    <submittedName>
        <fullName evidence="1">Uncharacterized protein</fullName>
    </submittedName>
</protein>
<accession>A0A0L6CPJ9</accession>
<gene>
    <name evidence="1" type="ORF">VV01_00175</name>
</gene>
<dbReference type="Proteomes" id="UP000037397">
    <property type="component" value="Unassembled WGS sequence"/>
</dbReference>
<reference evidence="2" key="1">
    <citation type="submission" date="2015-03" db="EMBL/GenBank/DDBJ databases">
        <title>Luteipulveratus halotolerans sp. nov., a novel actinobacterium (Dermacoccaceae) from Sarawak, Malaysia.</title>
        <authorList>
            <person name="Juboi H."/>
            <person name="Basik A."/>
            <person name="Shamsul S.S."/>
            <person name="Arnold P."/>
            <person name="Schmitt E.K."/>
            <person name="Sanglier J.-J."/>
            <person name="Yeo T."/>
        </authorList>
    </citation>
    <scope>NUCLEOTIDE SEQUENCE [LARGE SCALE GENOMIC DNA]</scope>
    <source>
        <strain evidence="2">C296001</strain>
    </source>
</reference>
<dbReference type="EMBL" id="LAIR01000001">
    <property type="protein sequence ID" value="KNX39689.1"/>
    <property type="molecule type" value="Genomic_DNA"/>
</dbReference>
<evidence type="ECO:0000313" key="1">
    <source>
        <dbReference type="EMBL" id="KNX39689.1"/>
    </source>
</evidence>
<name>A0A0L6CPJ9_9MICO</name>
<dbReference type="AlphaFoldDB" id="A0A0L6CPJ9"/>
<keyword evidence="2" id="KW-1185">Reference proteome</keyword>
<organism evidence="1 2">
    <name type="scientific">Luteipulveratus halotolerans</name>
    <dbReference type="NCBI Taxonomy" id="1631356"/>
    <lineage>
        <taxon>Bacteria</taxon>
        <taxon>Bacillati</taxon>
        <taxon>Actinomycetota</taxon>
        <taxon>Actinomycetes</taxon>
        <taxon>Micrococcales</taxon>
        <taxon>Dermacoccaceae</taxon>
        <taxon>Luteipulveratus</taxon>
    </lineage>
</organism>
<proteinExistence type="predicted"/>